<keyword evidence="8 12" id="KW-0862">Zinc</keyword>
<organism evidence="17 18">
    <name type="scientific">Mucisphaera calidilacus</name>
    <dbReference type="NCBI Taxonomy" id="2527982"/>
    <lineage>
        <taxon>Bacteria</taxon>
        <taxon>Pseudomonadati</taxon>
        <taxon>Planctomycetota</taxon>
        <taxon>Phycisphaerae</taxon>
        <taxon>Phycisphaerales</taxon>
        <taxon>Phycisphaeraceae</taxon>
        <taxon>Mucisphaera</taxon>
    </lineage>
</organism>
<comment type="pathway">
    <text evidence="2 12">Cofactor biosynthesis; riboflavin biosynthesis; 5-amino-6-(D-ribitylamino)uracil from GTP: step 2/4.</text>
</comment>
<keyword evidence="11" id="KW-0511">Multifunctional enzyme</keyword>
<feature type="binding site" evidence="15">
    <location>
        <position position="81"/>
    </location>
    <ligand>
        <name>Zn(2+)</name>
        <dbReference type="ChEBI" id="CHEBI:29105"/>
        <note>catalytic</note>
    </ligand>
</feature>
<dbReference type="InterPro" id="IPR004794">
    <property type="entry name" value="Eubact_RibD"/>
</dbReference>
<dbReference type="SUPFAM" id="SSF53927">
    <property type="entry name" value="Cytidine deaminase-like"/>
    <property type="match status" value="1"/>
</dbReference>
<dbReference type="NCBIfam" id="TIGR00326">
    <property type="entry name" value="eubact_ribD"/>
    <property type="match status" value="1"/>
</dbReference>
<dbReference type="PANTHER" id="PTHR38011:SF7">
    <property type="entry name" value="2,5-DIAMINO-6-RIBOSYLAMINO-4(3H)-PYRIMIDINONE 5'-PHOSPHATE REDUCTASE"/>
    <property type="match status" value="1"/>
</dbReference>
<evidence type="ECO:0000256" key="12">
    <source>
        <dbReference type="PIRNR" id="PIRNR006769"/>
    </source>
</evidence>
<dbReference type="InterPro" id="IPR024072">
    <property type="entry name" value="DHFR-like_dom_sf"/>
</dbReference>
<feature type="binding site" evidence="15">
    <location>
        <position position="44"/>
    </location>
    <ligand>
        <name>Zn(2+)</name>
        <dbReference type="ChEBI" id="CHEBI:29105"/>
        <note>catalytic</note>
    </ligand>
</feature>
<dbReference type="GO" id="GO:0008703">
    <property type="term" value="F:5-amino-6-(5-phosphoribosylamino)uracil reductase activity"/>
    <property type="evidence" value="ECO:0007669"/>
    <property type="project" value="UniProtKB-EC"/>
</dbReference>
<dbReference type="UniPathway" id="UPA00275">
    <property type="reaction ID" value="UER00401"/>
</dbReference>
<sequence>MARALALAARGEGFVEPNPMVGAVLVRDGQLLGEGWHRRFGGRHAEVEALADADRRGLGVRGATCYVTLEPCSHHGKTGPCADALIEAGVGCVVAAMEDPHVAVSGGGFAKLRDAGVEVAVGDGELAARRLNRWWVKRLETGLPWVIAKWAQTVDGKVATRTGDSQWISNEDSRRRVHELRGRVDAVMVGVGTAIADDPTLTARGVEVRREACRVVVDPNGRLPAGSKLLTDGGPAVEVVGDPEAGLRKLVVEREASNVLVEGGPRLVGSMLDAGLVDELWVFVGPKILGDHGGMSAAWGAERDLMPSAHALVLESVERVSGDVLLRYAVGG</sequence>
<dbReference type="PROSITE" id="PS00903">
    <property type="entry name" value="CYT_DCMP_DEAMINASES_1"/>
    <property type="match status" value="1"/>
</dbReference>
<feature type="domain" description="CMP/dCMP-type deaminase" evidence="16">
    <location>
        <begin position="1"/>
        <end position="120"/>
    </location>
</feature>
<comment type="pathway">
    <text evidence="3 12">Cofactor biosynthesis; riboflavin biosynthesis; 5-amino-6-(D-ribitylamino)uracil from GTP: step 3/4.</text>
</comment>
<dbReference type="InterPro" id="IPR002125">
    <property type="entry name" value="CMP_dCMP_dom"/>
</dbReference>
<protein>
    <recommendedName>
        <fullName evidence="12">Riboflavin biosynthesis protein RibD</fullName>
    </recommendedName>
    <domain>
        <recommendedName>
            <fullName evidence="12">Diaminohydroxyphosphoribosylaminopyrimidine deaminase</fullName>
            <shortName evidence="12">DRAP deaminase</shortName>
            <ecNumber evidence="12">3.5.4.26</ecNumber>
        </recommendedName>
        <alternativeName>
            <fullName evidence="12">Riboflavin-specific deaminase</fullName>
        </alternativeName>
    </domain>
    <domain>
        <recommendedName>
            <fullName evidence="12">5-amino-6-(5-phosphoribosylamino)uracil reductase</fullName>
            <ecNumber evidence="12">1.1.1.193</ecNumber>
        </recommendedName>
        <alternativeName>
            <fullName evidence="12">HTP reductase</fullName>
        </alternativeName>
    </domain>
</protein>
<gene>
    <name evidence="17" type="primary">ribD</name>
    <name evidence="17" type="ORF">Pan265_27280</name>
</gene>
<feature type="active site" description="Proton donor" evidence="13">
    <location>
        <position position="46"/>
    </location>
</feature>
<feature type="binding site" evidence="14">
    <location>
        <position position="262"/>
    </location>
    <ligand>
        <name>substrate</name>
    </ligand>
</feature>
<dbReference type="AlphaFoldDB" id="A0A518C0U5"/>
<keyword evidence="6 12" id="KW-0686">Riboflavin biosynthesis</keyword>
<evidence type="ECO:0000256" key="7">
    <source>
        <dbReference type="ARBA" id="ARBA00022723"/>
    </source>
</evidence>
<dbReference type="Proteomes" id="UP000320386">
    <property type="component" value="Chromosome"/>
</dbReference>
<feature type="binding site" evidence="14">
    <location>
        <begin position="264"/>
        <end position="270"/>
    </location>
    <ligand>
        <name>NADP(+)</name>
        <dbReference type="ChEBI" id="CHEBI:58349"/>
    </ligand>
</feature>
<feature type="binding site" evidence="14">
    <location>
        <position position="193"/>
    </location>
    <ligand>
        <name>NADP(+)</name>
        <dbReference type="ChEBI" id="CHEBI:58349"/>
    </ligand>
</feature>
<dbReference type="InterPro" id="IPR050765">
    <property type="entry name" value="Riboflavin_Biosynth_HTPR"/>
</dbReference>
<evidence type="ECO:0000313" key="18">
    <source>
        <dbReference type="Proteomes" id="UP000320386"/>
    </source>
</evidence>
<dbReference type="PANTHER" id="PTHR38011">
    <property type="entry name" value="DIHYDROFOLATE REDUCTASE FAMILY PROTEIN (AFU_ORTHOLOGUE AFUA_8G06820)"/>
    <property type="match status" value="1"/>
</dbReference>
<evidence type="ECO:0000256" key="6">
    <source>
        <dbReference type="ARBA" id="ARBA00022619"/>
    </source>
</evidence>
<comment type="catalytic activity">
    <reaction evidence="12">
        <text>5-amino-6-(5-phospho-D-ribitylamino)uracil + NADP(+) = 5-amino-6-(5-phospho-D-ribosylamino)uracil + NADPH + H(+)</text>
        <dbReference type="Rhea" id="RHEA:17845"/>
        <dbReference type="ChEBI" id="CHEBI:15378"/>
        <dbReference type="ChEBI" id="CHEBI:57783"/>
        <dbReference type="ChEBI" id="CHEBI:58349"/>
        <dbReference type="ChEBI" id="CHEBI:58421"/>
        <dbReference type="ChEBI" id="CHEBI:58453"/>
        <dbReference type="EC" id="1.1.1.193"/>
    </reaction>
</comment>
<evidence type="ECO:0000256" key="3">
    <source>
        <dbReference type="ARBA" id="ARBA00004910"/>
    </source>
</evidence>
<comment type="similarity">
    <text evidence="4 12">In the N-terminal section; belongs to the cytidine and deoxycytidylate deaminase family.</text>
</comment>
<reference evidence="17 18" key="1">
    <citation type="submission" date="2019-02" db="EMBL/GenBank/DDBJ databases">
        <title>Deep-cultivation of Planctomycetes and their phenomic and genomic characterization uncovers novel biology.</title>
        <authorList>
            <person name="Wiegand S."/>
            <person name="Jogler M."/>
            <person name="Boedeker C."/>
            <person name="Pinto D."/>
            <person name="Vollmers J."/>
            <person name="Rivas-Marin E."/>
            <person name="Kohn T."/>
            <person name="Peeters S.H."/>
            <person name="Heuer A."/>
            <person name="Rast P."/>
            <person name="Oberbeckmann S."/>
            <person name="Bunk B."/>
            <person name="Jeske O."/>
            <person name="Meyerdierks A."/>
            <person name="Storesund J.E."/>
            <person name="Kallscheuer N."/>
            <person name="Luecker S."/>
            <person name="Lage O.M."/>
            <person name="Pohl T."/>
            <person name="Merkel B.J."/>
            <person name="Hornburger P."/>
            <person name="Mueller R.-W."/>
            <person name="Bruemmer F."/>
            <person name="Labrenz M."/>
            <person name="Spormann A.M."/>
            <person name="Op den Camp H."/>
            <person name="Overmann J."/>
            <person name="Amann R."/>
            <person name="Jetten M.S.M."/>
            <person name="Mascher T."/>
            <person name="Medema M.H."/>
            <person name="Devos D.P."/>
            <person name="Kaster A.-K."/>
            <person name="Ovreas L."/>
            <person name="Rohde M."/>
            <person name="Galperin M.Y."/>
            <person name="Jogler C."/>
        </authorList>
    </citation>
    <scope>NUCLEOTIDE SEQUENCE [LARGE SCALE GENOMIC DNA]</scope>
    <source>
        <strain evidence="17 18">Pan265</strain>
    </source>
</reference>
<keyword evidence="10 12" id="KW-0560">Oxidoreductase</keyword>
<feature type="binding site" evidence="14">
    <location>
        <position position="201"/>
    </location>
    <ligand>
        <name>substrate</name>
    </ligand>
</feature>
<dbReference type="Gene3D" id="3.40.140.10">
    <property type="entry name" value="Cytidine Deaminase, domain 2"/>
    <property type="match status" value="1"/>
</dbReference>
<evidence type="ECO:0000256" key="9">
    <source>
        <dbReference type="ARBA" id="ARBA00022857"/>
    </source>
</evidence>
<proteinExistence type="inferred from homology"/>
<evidence type="ECO:0000256" key="14">
    <source>
        <dbReference type="PIRSR" id="PIRSR006769-2"/>
    </source>
</evidence>
<dbReference type="Pfam" id="PF00383">
    <property type="entry name" value="dCMP_cyt_deam_1"/>
    <property type="match status" value="1"/>
</dbReference>
<dbReference type="InterPro" id="IPR002734">
    <property type="entry name" value="RibDG_C"/>
</dbReference>
<dbReference type="Gene3D" id="3.40.430.10">
    <property type="entry name" value="Dihydrofolate Reductase, subunit A"/>
    <property type="match status" value="2"/>
</dbReference>
<evidence type="ECO:0000256" key="2">
    <source>
        <dbReference type="ARBA" id="ARBA00004882"/>
    </source>
</evidence>
<comment type="cofactor">
    <cofactor evidence="12 15">
        <name>Zn(2+)</name>
        <dbReference type="ChEBI" id="CHEBI:29105"/>
    </cofactor>
    <text evidence="12 15">Binds 1 zinc ion.</text>
</comment>
<accession>A0A518C0U5</accession>
<dbReference type="Pfam" id="PF01872">
    <property type="entry name" value="RibD_C"/>
    <property type="match status" value="1"/>
</dbReference>
<evidence type="ECO:0000256" key="13">
    <source>
        <dbReference type="PIRSR" id="PIRSR006769-1"/>
    </source>
</evidence>
<evidence type="ECO:0000256" key="1">
    <source>
        <dbReference type="ARBA" id="ARBA00002151"/>
    </source>
</evidence>
<feature type="binding site" evidence="14">
    <location>
        <position position="181"/>
    </location>
    <ligand>
        <name>substrate</name>
    </ligand>
</feature>
<evidence type="ECO:0000256" key="15">
    <source>
        <dbReference type="PIRSR" id="PIRSR006769-3"/>
    </source>
</evidence>
<comment type="similarity">
    <text evidence="5 12">In the C-terminal section; belongs to the HTP reductase family.</text>
</comment>
<evidence type="ECO:0000313" key="17">
    <source>
        <dbReference type="EMBL" id="QDU72852.1"/>
    </source>
</evidence>
<dbReference type="InterPro" id="IPR016192">
    <property type="entry name" value="APOBEC/CMP_deaminase_Zn-bd"/>
</dbReference>
<evidence type="ECO:0000256" key="4">
    <source>
        <dbReference type="ARBA" id="ARBA00005259"/>
    </source>
</evidence>
<comment type="catalytic activity">
    <reaction evidence="12">
        <text>2,5-diamino-6-hydroxy-4-(5-phosphoribosylamino)-pyrimidine + H2O + H(+) = 5-amino-6-(5-phospho-D-ribosylamino)uracil + NH4(+)</text>
        <dbReference type="Rhea" id="RHEA:21868"/>
        <dbReference type="ChEBI" id="CHEBI:15377"/>
        <dbReference type="ChEBI" id="CHEBI:15378"/>
        <dbReference type="ChEBI" id="CHEBI:28938"/>
        <dbReference type="ChEBI" id="CHEBI:58453"/>
        <dbReference type="ChEBI" id="CHEBI:58614"/>
        <dbReference type="EC" id="3.5.4.26"/>
    </reaction>
</comment>
<feature type="binding site" evidence="14">
    <location>
        <position position="151"/>
    </location>
    <ligand>
        <name>NADP(+)</name>
        <dbReference type="ChEBI" id="CHEBI:58349"/>
    </ligand>
</feature>
<dbReference type="PIRSF" id="PIRSF006769">
    <property type="entry name" value="RibD"/>
    <property type="match status" value="1"/>
</dbReference>
<feature type="binding site" evidence="14">
    <location>
        <position position="197"/>
    </location>
    <ligand>
        <name>NADP(+)</name>
        <dbReference type="ChEBI" id="CHEBI:58349"/>
    </ligand>
</feature>
<evidence type="ECO:0000256" key="8">
    <source>
        <dbReference type="ARBA" id="ARBA00022833"/>
    </source>
</evidence>
<evidence type="ECO:0000256" key="11">
    <source>
        <dbReference type="ARBA" id="ARBA00023268"/>
    </source>
</evidence>
<keyword evidence="9 12" id="KW-0521">NADP</keyword>
<dbReference type="GO" id="GO:0009231">
    <property type="term" value="P:riboflavin biosynthetic process"/>
    <property type="evidence" value="ECO:0007669"/>
    <property type="project" value="UniProtKB-UniPathway"/>
</dbReference>
<dbReference type="EMBL" id="CP036280">
    <property type="protein sequence ID" value="QDU72852.1"/>
    <property type="molecule type" value="Genomic_DNA"/>
</dbReference>
<evidence type="ECO:0000256" key="5">
    <source>
        <dbReference type="ARBA" id="ARBA00007417"/>
    </source>
</evidence>
<feature type="binding site" evidence="14">
    <location>
        <position position="204"/>
    </location>
    <ligand>
        <name>substrate</name>
    </ligand>
</feature>
<dbReference type="SUPFAM" id="SSF53597">
    <property type="entry name" value="Dihydrofolate reductase-like"/>
    <property type="match status" value="1"/>
</dbReference>
<keyword evidence="12" id="KW-0378">Hydrolase</keyword>
<name>A0A518C0U5_9BACT</name>
<keyword evidence="18" id="KW-1185">Reference proteome</keyword>
<dbReference type="PROSITE" id="PS51747">
    <property type="entry name" value="CYT_DCMP_DEAMINASES_2"/>
    <property type="match status" value="1"/>
</dbReference>
<dbReference type="GO" id="GO:0008270">
    <property type="term" value="F:zinc ion binding"/>
    <property type="evidence" value="ECO:0007669"/>
    <property type="project" value="InterPro"/>
</dbReference>
<dbReference type="EC" id="3.5.4.26" evidence="12"/>
<feature type="binding site" evidence="15">
    <location>
        <position position="72"/>
    </location>
    <ligand>
        <name>Zn(2+)</name>
        <dbReference type="ChEBI" id="CHEBI:29105"/>
        <note>catalytic</note>
    </ligand>
</feature>
<feature type="binding site" evidence="14">
    <location>
        <position position="165"/>
    </location>
    <ligand>
        <name>substrate</name>
    </ligand>
</feature>
<dbReference type="InterPro" id="IPR016193">
    <property type="entry name" value="Cytidine_deaminase-like"/>
</dbReference>
<keyword evidence="7 12" id="KW-0479">Metal-binding</keyword>
<dbReference type="EC" id="1.1.1.193" evidence="12"/>
<dbReference type="GO" id="GO:0008835">
    <property type="term" value="F:diaminohydroxyphosphoribosylaminopyrimidine deaminase activity"/>
    <property type="evidence" value="ECO:0007669"/>
    <property type="project" value="UniProtKB-EC"/>
</dbReference>
<feature type="binding site" evidence="14">
    <location>
        <position position="167"/>
    </location>
    <ligand>
        <name>substrate</name>
    </ligand>
</feature>
<dbReference type="KEGG" id="mcad:Pan265_27280"/>
<dbReference type="CDD" id="cd01284">
    <property type="entry name" value="Riboflavin_deaminase-reductase"/>
    <property type="match status" value="1"/>
</dbReference>
<evidence type="ECO:0000259" key="16">
    <source>
        <dbReference type="PROSITE" id="PS51747"/>
    </source>
</evidence>
<comment type="function">
    <text evidence="1 12">Converts 2,5-diamino-6-(ribosylamino)-4(3h)-pyrimidinone 5'-phosphate into 5-amino-6-(ribosylamino)-2,4(1h,3h)-pyrimidinedione 5'-phosphate.</text>
</comment>
<evidence type="ECO:0000256" key="10">
    <source>
        <dbReference type="ARBA" id="ARBA00023002"/>
    </source>
</evidence>